<evidence type="ECO:0000256" key="4">
    <source>
        <dbReference type="ARBA" id="ARBA00024819"/>
    </source>
</evidence>
<dbReference type="GO" id="GO:0005737">
    <property type="term" value="C:cytoplasm"/>
    <property type="evidence" value="ECO:0007669"/>
    <property type="project" value="UniProtKB-SubCell"/>
</dbReference>
<comment type="subcellular location">
    <subcellularLocation>
        <location evidence="2">Cytoplasm</location>
    </subcellularLocation>
    <subcellularLocation>
        <location evidence="1">Photoreceptor inner segment</location>
    </subcellularLocation>
</comment>
<dbReference type="AlphaFoldDB" id="A0ABD0LF23"/>
<dbReference type="Pfam" id="PF14996">
    <property type="entry name" value="RMP"/>
    <property type="match status" value="1"/>
</dbReference>
<reference evidence="6 7" key="1">
    <citation type="journal article" date="2023" name="Sci. Data">
        <title>Genome assembly of the Korean intertidal mud-creeper Batillaria attramentaria.</title>
        <authorList>
            <person name="Patra A.K."/>
            <person name="Ho P.T."/>
            <person name="Jun S."/>
            <person name="Lee S.J."/>
            <person name="Kim Y."/>
            <person name="Won Y.J."/>
        </authorList>
    </citation>
    <scope>NUCLEOTIDE SEQUENCE [LARGE SCALE GENOMIC DNA]</scope>
    <source>
        <strain evidence="6">Wonlab-2016</strain>
    </source>
</reference>
<evidence type="ECO:0000256" key="5">
    <source>
        <dbReference type="ARBA" id="ARBA00026215"/>
    </source>
</evidence>
<dbReference type="InterPro" id="IPR029239">
    <property type="entry name" value="CFAP418"/>
</dbReference>
<dbReference type="GO" id="GO:0001917">
    <property type="term" value="C:photoreceptor inner segment"/>
    <property type="evidence" value="ECO:0007669"/>
    <property type="project" value="UniProtKB-SubCell"/>
</dbReference>
<organism evidence="6 7">
    <name type="scientific">Batillaria attramentaria</name>
    <dbReference type="NCBI Taxonomy" id="370345"/>
    <lineage>
        <taxon>Eukaryota</taxon>
        <taxon>Metazoa</taxon>
        <taxon>Spiralia</taxon>
        <taxon>Lophotrochozoa</taxon>
        <taxon>Mollusca</taxon>
        <taxon>Gastropoda</taxon>
        <taxon>Caenogastropoda</taxon>
        <taxon>Sorbeoconcha</taxon>
        <taxon>Cerithioidea</taxon>
        <taxon>Batillariidae</taxon>
        <taxon>Batillaria</taxon>
    </lineage>
</organism>
<evidence type="ECO:0000256" key="2">
    <source>
        <dbReference type="ARBA" id="ARBA00004496"/>
    </source>
</evidence>
<name>A0ABD0LF23_9CAEN</name>
<protein>
    <recommendedName>
        <fullName evidence="5">Cilia- and flagella-associated protein 418</fullName>
    </recommendedName>
</protein>
<gene>
    <name evidence="6" type="ORF">BaRGS_00010652</name>
</gene>
<comment type="caution">
    <text evidence="6">The sequence shown here is derived from an EMBL/GenBank/DDBJ whole genome shotgun (WGS) entry which is preliminary data.</text>
</comment>
<keyword evidence="7" id="KW-1185">Reference proteome</keyword>
<evidence type="ECO:0000256" key="3">
    <source>
        <dbReference type="ARBA" id="ARBA00022490"/>
    </source>
</evidence>
<dbReference type="PANTHER" id="PTHR33958">
    <property type="entry name" value="PROTEIN C8ORF37"/>
    <property type="match status" value="1"/>
</dbReference>
<dbReference type="EMBL" id="JACVVK020000053">
    <property type="protein sequence ID" value="KAK7498064.1"/>
    <property type="molecule type" value="Genomic_DNA"/>
</dbReference>
<evidence type="ECO:0000256" key="1">
    <source>
        <dbReference type="ARBA" id="ARBA00004437"/>
    </source>
</evidence>
<proteinExistence type="predicted"/>
<comment type="function">
    <text evidence="4">May be involved in photoreceptor outer segment disk morphogenesis.</text>
</comment>
<accession>A0ABD0LF23</accession>
<evidence type="ECO:0000313" key="6">
    <source>
        <dbReference type="EMBL" id="KAK7498064.1"/>
    </source>
</evidence>
<evidence type="ECO:0000313" key="7">
    <source>
        <dbReference type="Proteomes" id="UP001519460"/>
    </source>
</evidence>
<sequence length="139" mass="15892">MADDIDDLLDEVENKYVEKKKAVTDSRSRAAKPVRRCYPVYLGGSVHQPGQGTSLSQRACDRLRCTACDFKVCMFNNFKWASDTNYLFLRNNAPDFDKLKAKLSPSKGSRAYCCQCCWRTVKDLVQLNDPELKWVCGKH</sequence>
<dbReference type="Proteomes" id="UP001519460">
    <property type="component" value="Unassembled WGS sequence"/>
</dbReference>
<dbReference type="PANTHER" id="PTHR33958:SF1">
    <property type="entry name" value="CILIA- AND FLAGELLA-ASSOCIATED PROTEIN 418"/>
    <property type="match status" value="1"/>
</dbReference>
<keyword evidence="3" id="KW-0963">Cytoplasm</keyword>